<dbReference type="EMBL" id="FNKM01000002">
    <property type="protein sequence ID" value="SDQ42059.1"/>
    <property type="molecule type" value="Genomic_DNA"/>
</dbReference>
<evidence type="ECO:0000313" key="3">
    <source>
        <dbReference type="Proteomes" id="UP000198740"/>
    </source>
</evidence>
<name>A0A1H1AQX3_9PSED</name>
<dbReference type="OrthoDB" id="574053at2"/>
<organism evidence="2 4">
    <name type="scientific">Pseudomonas grimontii</name>
    <dbReference type="NCBI Taxonomy" id="129847"/>
    <lineage>
        <taxon>Bacteria</taxon>
        <taxon>Pseudomonadati</taxon>
        <taxon>Pseudomonadota</taxon>
        <taxon>Gammaproteobacteria</taxon>
        <taxon>Pseudomonadales</taxon>
        <taxon>Pseudomonadaceae</taxon>
        <taxon>Pseudomonas</taxon>
    </lineage>
</organism>
<gene>
    <name evidence="2" type="ORF">FIV39_17600</name>
    <name evidence="1" type="ORF">SAMN04490186_0433</name>
</gene>
<dbReference type="GO" id="GO:0032259">
    <property type="term" value="P:methylation"/>
    <property type="evidence" value="ECO:0007669"/>
    <property type="project" value="UniProtKB-KW"/>
</dbReference>
<reference evidence="2 4" key="2">
    <citation type="submission" date="2019-06" db="EMBL/GenBank/DDBJ databases">
        <title>Pseudomonas bimorpha sp. nov. isolated from bovine raw milk and skim milk concentrate.</title>
        <authorList>
            <person name="Hofmann K."/>
            <person name="Huptas C."/>
            <person name="Doll E."/>
            <person name="Scherer S."/>
            <person name="Wenning M."/>
        </authorList>
    </citation>
    <scope>NUCLEOTIDE SEQUENCE [LARGE SCALE GENOMIC DNA]</scope>
    <source>
        <strain evidence="2 4">DSM 17515</strain>
    </source>
</reference>
<keyword evidence="3" id="KW-1185">Reference proteome</keyword>
<dbReference type="EMBL" id="VFES01000011">
    <property type="protein sequence ID" value="TWR64556.1"/>
    <property type="molecule type" value="Genomic_DNA"/>
</dbReference>
<keyword evidence="2" id="KW-0489">Methyltransferase</keyword>
<dbReference type="AlphaFoldDB" id="A0A1H1AQX3"/>
<dbReference type="GO" id="GO:0008168">
    <property type="term" value="F:methyltransferase activity"/>
    <property type="evidence" value="ECO:0007669"/>
    <property type="project" value="UniProtKB-KW"/>
</dbReference>
<comment type="caution">
    <text evidence="2">The sequence shown here is derived from an EMBL/GenBank/DDBJ whole genome shotgun (WGS) entry which is preliminary data.</text>
</comment>
<dbReference type="RefSeq" id="WP_090400244.1">
    <property type="nucleotide sequence ID" value="NZ_FNKM01000002.1"/>
</dbReference>
<keyword evidence="2" id="KW-0808">Transferase</keyword>
<sequence length="329" mass="36330">MDSRQRLITKHLDLSGCGLEIAPLFRPVVPKERYNVYYTDYTSTEALREKNATNVTAHSGIYSGIQTLDFVWPPGSSLADSVPTGVVFDYALASHVIEHVPNMIGWLNEVLSVLKVGGKLALVIPNKEACFDYYRQPTPVAEFVDAWIRKSSKPSPKQIFDCLSLAVADTDQPGTRSFDLHLPLAEAKRTYTLEQALQYAINSFRSDEYLDVHCSAFSPESFVEVISTMVELGLLNVSMSDPNQGEPSVGSGGISGEFMITLTKLGEPRLIGLPEKEVAGKSISPDLNSDLEHARKAFSDAVVIQNELKKQLRFAPSVKRVLRQLVGRL</sequence>
<dbReference type="Proteomes" id="UP000317267">
    <property type="component" value="Unassembled WGS sequence"/>
</dbReference>
<dbReference type="Gene3D" id="3.40.50.150">
    <property type="entry name" value="Vaccinia Virus protein VP39"/>
    <property type="match status" value="1"/>
</dbReference>
<dbReference type="SUPFAM" id="SSF53335">
    <property type="entry name" value="S-adenosyl-L-methionine-dependent methyltransferases"/>
    <property type="match status" value="1"/>
</dbReference>
<dbReference type="Proteomes" id="UP000198740">
    <property type="component" value="Unassembled WGS sequence"/>
</dbReference>
<evidence type="ECO:0000313" key="2">
    <source>
        <dbReference type="EMBL" id="TWR64556.1"/>
    </source>
</evidence>
<evidence type="ECO:0000313" key="1">
    <source>
        <dbReference type="EMBL" id="SDQ42059.1"/>
    </source>
</evidence>
<reference evidence="1 3" key="1">
    <citation type="submission" date="2016-10" db="EMBL/GenBank/DDBJ databases">
        <authorList>
            <person name="Varghese N."/>
            <person name="Submissions S."/>
        </authorList>
    </citation>
    <scope>NUCLEOTIDE SEQUENCE [LARGE SCALE GENOMIC DNA]</scope>
    <source>
        <strain evidence="1 3">BS2976</strain>
    </source>
</reference>
<accession>A0A1H1AQX3</accession>
<evidence type="ECO:0000313" key="4">
    <source>
        <dbReference type="Proteomes" id="UP000317267"/>
    </source>
</evidence>
<protein>
    <submittedName>
        <fullName evidence="2">Class I SAM-dependent methyltransferase</fullName>
    </submittedName>
</protein>
<dbReference type="InterPro" id="IPR029063">
    <property type="entry name" value="SAM-dependent_MTases_sf"/>
</dbReference>
<proteinExistence type="predicted"/>